<comment type="caution">
    <text evidence="1">The sequence shown here is derived from an EMBL/GenBank/DDBJ whole genome shotgun (WGS) entry which is preliminary data.</text>
</comment>
<dbReference type="InterPro" id="IPR036866">
    <property type="entry name" value="RibonucZ/Hydroxyglut_hydro"/>
</dbReference>
<evidence type="ECO:0000313" key="1">
    <source>
        <dbReference type="EMBL" id="GAI71947.1"/>
    </source>
</evidence>
<feature type="non-terminal residue" evidence="1">
    <location>
        <position position="38"/>
    </location>
</feature>
<dbReference type="AlphaFoldDB" id="X1QTR4"/>
<name>X1QTR4_9ZZZZ</name>
<proteinExistence type="predicted"/>
<dbReference type="EMBL" id="BARV01044538">
    <property type="protein sequence ID" value="GAI71947.1"/>
    <property type="molecule type" value="Genomic_DNA"/>
</dbReference>
<gene>
    <name evidence="1" type="ORF">S06H3_65846</name>
</gene>
<protein>
    <submittedName>
        <fullName evidence="1">Uncharacterized protein</fullName>
    </submittedName>
</protein>
<accession>X1QTR4</accession>
<sequence>MSFLILNPVTLDGTTNNNSIVLSLQYGNIDFLFTGDAE</sequence>
<dbReference type="Gene3D" id="3.60.15.10">
    <property type="entry name" value="Ribonuclease Z/Hydroxyacylglutathione hydrolase-like"/>
    <property type="match status" value="1"/>
</dbReference>
<organism evidence="1">
    <name type="scientific">marine sediment metagenome</name>
    <dbReference type="NCBI Taxonomy" id="412755"/>
    <lineage>
        <taxon>unclassified sequences</taxon>
        <taxon>metagenomes</taxon>
        <taxon>ecological metagenomes</taxon>
    </lineage>
</organism>
<reference evidence="1" key="1">
    <citation type="journal article" date="2014" name="Front. Microbiol.">
        <title>High frequency of phylogenetically diverse reductive dehalogenase-homologous genes in deep subseafloor sedimentary metagenomes.</title>
        <authorList>
            <person name="Kawai M."/>
            <person name="Futagami T."/>
            <person name="Toyoda A."/>
            <person name="Takaki Y."/>
            <person name="Nishi S."/>
            <person name="Hori S."/>
            <person name="Arai W."/>
            <person name="Tsubouchi T."/>
            <person name="Morono Y."/>
            <person name="Uchiyama I."/>
            <person name="Ito T."/>
            <person name="Fujiyama A."/>
            <person name="Inagaki F."/>
            <person name="Takami H."/>
        </authorList>
    </citation>
    <scope>NUCLEOTIDE SEQUENCE</scope>
    <source>
        <strain evidence="1">Expedition CK06-06</strain>
    </source>
</reference>